<dbReference type="Proteomes" id="UP000887116">
    <property type="component" value="Unassembled WGS sequence"/>
</dbReference>
<organism evidence="2 3">
    <name type="scientific">Trichonephila clavata</name>
    <name type="common">Joro spider</name>
    <name type="synonym">Nephila clavata</name>
    <dbReference type="NCBI Taxonomy" id="2740835"/>
    <lineage>
        <taxon>Eukaryota</taxon>
        <taxon>Metazoa</taxon>
        <taxon>Ecdysozoa</taxon>
        <taxon>Arthropoda</taxon>
        <taxon>Chelicerata</taxon>
        <taxon>Arachnida</taxon>
        <taxon>Araneae</taxon>
        <taxon>Araneomorphae</taxon>
        <taxon>Entelegynae</taxon>
        <taxon>Araneoidea</taxon>
        <taxon>Nephilidae</taxon>
        <taxon>Trichonephila</taxon>
    </lineage>
</organism>
<feature type="region of interest" description="Disordered" evidence="1">
    <location>
        <begin position="1"/>
        <end position="55"/>
    </location>
</feature>
<evidence type="ECO:0000313" key="3">
    <source>
        <dbReference type="Proteomes" id="UP000887116"/>
    </source>
</evidence>
<proteinExistence type="predicted"/>
<reference evidence="2" key="1">
    <citation type="submission" date="2020-07" db="EMBL/GenBank/DDBJ databases">
        <title>Multicomponent nature underlies the extraordinary mechanical properties of spider dragline silk.</title>
        <authorList>
            <person name="Kono N."/>
            <person name="Nakamura H."/>
            <person name="Mori M."/>
            <person name="Yoshida Y."/>
            <person name="Ohtoshi R."/>
            <person name="Malay A.D."/>
            <person name="Moran D.A.P."/>
            <person name="Tomita M."/>
            <person name="Numata K."/>
            <person name="Arakawa K."/>
        </authorList>
    </citation>
    <scope>NUCLEOTIDE SEQUENCE</scope>
</reference>
<evidence type="ECO:0000256" key="1">
    <source>
        <dbReference type="SAM" id="MobiDB-lite"/>
    </source>
</evidence>
<keyword evidence="3" id="KW-1185">Reference proteome</keyword>
<gene>
    <name evidence="2" type="ORF">TNCT_630021</name>
</gene>
<protein>
    <submittedName>
        <fullName evidence="2">Uncharacterized protein</fullName>
    </submittedName>
</protein>
<evidence type="ECO:0000313" key="2">
    <source>
        <dbReference type="EMBL" id="GFQ90972.1"/>
    </source>
</evidence>
<feature type="compositionally biased region" description="Basic residues" evidence="1">
    <location>
        <begin position="34"/>
        <end position="51"/>
    </location>
</feature>
<sequence length="66" mass="7439">MKLEKINSNEQASSDKGSAGDHETDGLKALLTKMGKKNVSKMKLQRPKYNKGAKDNLNMARIFRWS</sequence>
<dbReference type="EMBL" id="BMAO01023793">
    <property type="protein sequence ID" value="GFQ90972.1"/>
    <property type="molecule type" value="Genomic_DNA"/>
</dbReference>
<name>A0A8X6FXY0_TRICU</name>
<accession>A0A8X6FXY0</accession>
<comment type="caution">
    <text evidence="2">The sequence shown here is derived from an EMBL/GenBank/DDBJ whole genome shotgun (WGS) entry which is preliminary data.</text>
</comment>
<dbReference type="AlphaFoldDB" id="A0A8X6FXY0"/>